<organism evidence="1 2">
    <name type="scientific">Okeanomitos corallinicola TIOX110</name>
    <dbReference type="NCBI Taxonomy" id="3133117"/>
    <lineage>
        <taxon>Bacteria</taxon>
        <taxon>Bacillati</taxon>
        <taxon>Cyanobacteriota</taxon>
        <taxon>Cyanophyceae</taxon>
        <taxon>Nostocales</taxon>
        <taxon>Aphanizomenonaceae</taxon>
        <taxon>Okeanomitos</taxon>
    </lineage>
</organism>
<protein>
    <submittedName>
        <fullName evidence="1">Type II toxin-antitoxin system HicB family antitoxin</fullName>
    </submittedName>
</protein>
<dbReference type="InterPro" id="IPR008651">
    <property type="entry name" value="Uncharacterised_HicB"/>
</dbReference>
<dbReference type="InterPro" id="IPR035069">
    <property type="entry name" value="TTHA1013/TTHA0281-like"/>
</dbReference>
<sequence length="108" mass="12515">MVNHDHYTYRITWSSEDQEFIGLCAEFPSLSYLSENRNTALEGITNLVKDILVDMEQNGEEIPIPISEKSYSGKFQVRITPELHRRLAIEAAEEKVSLNRYVSYKLAY</sequence>
<proteinExistence type="predicted"/>
<keyword evidence="2" id="KW-1185">Reference proteome</keyword>
<dbReference type="RefSeq" id="WP_353929646.1">
    <property type="nucleotide sequence ID" value="NZ_CP150886.1"/>
</dbReference>
<dbReference type="SUPFAM" id="SSF143100">
    <property type="entry name" value="TTHA1013/TTHA0281-like"/>
    <property type="match status" value="1"/>
</dbReference>
<reference evidence="1 2" key="1">
    <citation type="submission" date="2024-04" db="EMBL/GenBank/DDBJ databases">
        <title>Okeanomitos corallinicola gen. &amp; sp. nov. (Nostocales, Cyanobacteria), a new toxic marine heterocyst-forming cyanobacterium from a coral reef.</title>
        <authorList>
            <person name="Li H."/>
            <person name="Li R."/>
            <person name="Kang J."/>
            <person name="Hii K.S."/>
            <person name="Mohamed H.F."/>
            <person name="Xu X."/>
            <person name="Luo Z."/>
        </authorList>
    </citation>
    <scope>NUCLEOTIDE SEQUENCE [LARGE SCALE GENOMIC DNA]</scope>
    <source>
        <strain evidence="1 2">TIOX110</strain>
    </source>
</reference>
<gene>
    <name evidence="1" type="ORF">WJM97_15190</name>
</gene>
<dbReference type="SUPFAM" id="SSF47598">
    <property type="entry name" value="Ribbon-helix-helix"/>
    <property type="match status" value="1"/>
</dbReference>
<evidence type="ECO:0000313" key="1">
    <source>
        <dbReference type="EMBL" id="WZB86732.1"/>
    </source>
</evidence>
<evidence type="ECO:0000313" key="2">
    <source>
        <dbReference type="Proteomes" id="UP001483337"/>
    </source>
</evidence>
<dbReference type="Proteomes" id="UP001483337">
    <property type="component" value="Chromosome"/>
</dbReference>
<dbReference type="Pfam" id="PF05534">
    <property type="entry name" value="HicB"/>
    <property type="match status" value="1"/>
</dbReference>
<dbReference type="EMBL" id="CP150886">
    <property type="protein sequence ID" value="WZB86732.1"/>
    <property type="molecule type" value="Genomic_DNA"/>
</dbReference>
<name>A0ABZ2UMY6_9CYAN</name>
<accession>A0ABZ2UMY6</accession>
<dbReference type="InterPro" id="IPR010985">
    <property type="entry name" value="Ribbon_hlx_hlx"/>
</dbReference>